<dbReference type="AlphaFoldDB" id="A0A7S8CBD9"/>
<proteinExistence type="inferred from homology"/>
<dbReference type="EMBL" id="CP049742">
    <property type="protein sequence ID" value="QPC46861.1"/>
    <property type="molecule type" value="Genomic_DNA"/>
</dbReference>
<dbReference type="InterPro" id="IPR001482">
    <property type="entry name" value="T2SS/T4SS_dom"/>
</dbReference>
<organism evidence="5 6">
    <name type="scientific">Mangrovibacillus cuniculi</name>
    <dbReference type="NCBI Taxonomy" id="2593652"/>
    <lineage>
        <taxon>Bacteria</taxon>
        <taxon>Bacillati</taxon>
        <taxon>Bacillota</taxon>
        <taxon>Bacilli</taxon>
        <taxon>Bacillales</taxon>
        <taxon>Bacillaceae</taxon>
        <taxon>Mangrovibacillus</taxon>
    </lineage>
</organism>
<dbReference type="GO" id="GO:0005886">
    <property type="term" value="C:plasma membrane"/>
    <property type="evidence" value="ECO:0007669"/>
    <property type="project" value="TreeGrafter"/>
</dbReference>
<dbReference type="InterPro" id="IPR047667">
    <property type="entry name" value="ATPase_ComGA"/>
</dbReference>
<dbReference type="GO" id="GO:0005524">
    <property type="term" value="F:ATP binding"/>
    <property type="evidence" value="ECO:0007669"/>
    <property type="project" value="UniProtKB-KW"/>
</dbReference>
<dbReference type="InterPro" id="IPR003593">
    <property type="entry name" value="AAA+_ATPase"/>
</dbReference>
<evidence type="ECO:0000259" key="4">
    <source>
        <dbReference type="PROSITE" id="PS00662"/>
    </source>
</evidence>
<name>A0A7S8CBD9_9BACI</name>
<evidence type="ECO:0000313" key="5">
    <source>
        <dbReference type="EMBL" id="QPC46861.1"/>
    </source>
</evidence>
<accession>A0A7S8CBD9</accession>
<dbReference type="GO" id="GO:0016887">
    <property type="term" value="F:ATP hydrolysis activity"/>
    <property type="evidence" value="ECO:0007669"/>
    <property type="project" value="TreeGrafter"/>
</dbReference>
<dbReference type="CDD" id="cd01129">
    <property type="entry name" value="PulE-GspE-like"/>
    <property type="match status" value="1"/>
</dbReference>
<keyword evidence="2" id="KW-0547">Nucleotide-binding</keyword>
<feature type="domain" description="Bacterial type II secretion system protein E" evidence="4">
    <location>
        <begin position="205"/>
        <end position="219"/>
    </location>
</feature>
<evidence type="ECO:0000256" key="2">
    <source>
        <dbReference type="ARBA" id="ARBA00022741"/>
    </source>
</evidence>
<dbReference type="InterPro" id="IPR027417">
    <property type="entry name" value="P-loop_NTPase"/>
</dbReference>
<dbReference type="PANTHER" id="PTHR30258">
    <property type="entry name" value="TYPE II SECRETION SYSTEM PROTEIN GSPE-RELATED"/>
    <property type="match status" value="1"/>
</dbReference>
<dbReference type="Gene3D" id="3.40.50.300">
    <property type="entry name" value="P-loop containing nucleotide triphosphate hydrolases"/>
    <property type="match status" value="1"/>
</dbReference>
<dbReference type="SUPFAM" id="SSF52540">
    <property type="entry name" value="P-loop containing nucleoside triphosphate hydrolases"/>
    <property type="match status" value="1"/>
</dbReference>
<dbReference type="PANTHER" id="PTHR30258:SF2">
    <property type="entry name" value="COMG OPERON PROTEIN 1"/>
    <property type="match status" value="1"/>
</dbReference>
<dbReference type="PROSITE" id="PS00662">
    <property type="entry name" value="T2SP_E"/>
    <property type="match status" value="1"/>
</dbReference>
<evidence type="ECO:0000313" key="6">
    <source>
        <dbReference type="Proteomes" id="UP000593626"/>
    </source>
</evidence>
<sequence length="340" mass="38156">MSNISIEGKVNQIIQQAIALRVTDVHICPRKSSYLLQYRKTNELLFDEEIPIDVAERMVNHLKFISALDVSERRIPQSGAIQFSDLNTSLRVSTLPLTLGTESLVIRILSSDDVLHVDNLSIFPESLTILKKLMSTSNGLILLTGPTGSGKTTTMYSMMRYCVEELNRHIITIEDPVEKRDERFVQVQVNEAAGITYSTGLKAILRHDPDVIMLGEIRDRDTAMIAVRAGLSGHLVLSTLHAKNTKSAITRLKEFGIKPLEIEQAVIGITAQRLVTTNGSSIKYSKEKTILYEILSDKNLQEYLVSGNAKELLTLPHQLTNALTKGFISKEEYLRWTYEE</sequence>
<keyword evidence="6" id="KW-1185">Reference proteome</keyword>
<reference evidence="5 6" key="1">
    <citation type="submission" date="2019-07" db="EMBL/GenBank/DDBJ databases">
        <title>Genome sequence of 2 isolates from Red Sea Mangroves.</title>
        <authorList>
            <person name="Sefrji F."/>
            <person name="Michoud G."/>
            <person name="Merlino G."/>
            <person name="Daffonchio D."/>
        </authorList>
    </citation>
    <scope>NUCLEOTIDE SEQUENCE [LARGE SCALE GENOMIC DNA]</scope>
    <source>
        <strain evidence="5 6">R1DC41</strain>
    </source>
</reference>
<dbReference type="NCBIfam" id="NF041000">
    <property type="entry name" value="ATPase_ComGA"/>
    <property type="match status" value="1"/>
</dbReference>
<evidence type="ECO:0000256" key="3">
    <source>
        <dbReference type="ARBA" id="ARBA00022840"/>
    </source>
</evidence>
<evidence type="ECO:0000256" key="1">
    <source>
        <dbReference type="ARBA" id="ARBA00006611"/>
    </source>
</evidence>
<gene>
    <name evidence="5" type="primary">tadA</name>
    <name evidence="5" type="ORF">G8O30_07750</name>
</gene>
<comment type="similarity">
    <text evidence="1">Belongs to the GSP E family.</text>
</comment>
<dbReference type="KEGG" id="mcui:G8O30_07750"/>
<dbReference type="Pfam" id="PF00437">
    <property type="entry name" value="T2SSE"/>
    <property type="match status" value="1"/>
</dbReference>
<dbReference type="RefSeq" id="WP_239674399.1">
    <property type="nucleotide sequence ID" value="NZ_CP049742.1"/>
</dbReference>
<dbReference type="SMART" id="SM00382">
    <property type="entry name" value="AAA"/>
    <property type="match status" value="1"/>
</dbReference>
<keyword evidence="3" id="KW-0067">ATP-binding</keyword>
<protein>
    <submittedName>
        <fullName evidence="5">Flp pilus assembly complex ATPase component TadA</fullName>
    </submittedName>
</protein>
<dbReference type="Gene3D" id="3.30.450.90">
    <property type="match status" value="1"/>
</dbReference>
<dbReference type="Proteomes" id="UP000593626">
    <property type="component" value="Chromosome"/>
</dbReference>